<name>A0AAV6LA07_9ERIC</name>
<comment type="caution">
    <text evidence="2">The sequence shown here is derived from an EMBL/GenBank/DDBJ whole genome shotgun (WGS) entry which is preliminary data.</text>
</comment>
<accession>A0AAV6LA07</accession>
<evidence type="ECO:0000256" key="1">
    <source>
        <dbReference type="SAM" id="MobiDB-lite"/>
    </source>
</evidence>
<feature type="region of interest" description="Disordered" evidence="1">
    <location>
        <begin position="80"/>
        <end position="106"/>
    </location>
</feature>
<evidence type="ECO:0000313" key="3">
    <source>
        <dbReference type="Proteomes" id="UP000823749"/>
    </source>
</evidence>
<gene>
    <name evidence="2" type="ORF">RHGRI_004534</name>
</gene>
<dbReference type="AlphaFoldDB" id="A0AAV6LA07"/>
<dbReference type="EMBL" id="JACTNZ010000002">
    <property type="protein sequence ID" value="KAG5561525.1"/>
    <property type="molecule type" value="Genomic_DNA"/>
</dbReference>
<dbReference type="Proteomes" id="UP000823749">
    <property type="component" value="Chromosome 2"/>
</dbReference>
<sequence>METIHHRWRYLREHRRANKSYITRPPKPRYAAYYCYRFNRAEAAKVQRKEEKIEMFSGPCSVTLSVMTAEIPSQITEIKRMRGTRGTYDPRGSHGQRSVTKIFAKP</sequence>
<keyword evidence="3" id="KW-1185">Reference proteome</keyword>
<protein>
    <submittedName>
        <fullName evidence="2">Uncharacterized protein</fullName>
    </submittedName>
</protein>
<organism evidence="2 3">
    <name type="scientific">Rhododendron griersonianum</name>
    <dbReference type="NCBI Taxonomy" id="479676"/>
    <lineage>
        <taxon>Eukaryota</taxon>
        <taxon>Viridiplantae</taxon>
        <taxon>Streptophyta</taxon>
        <taxon>Embryophyta</taxon>
        <taxon>Tracheophyta</taxon>
        <taxon>Spermatophyta</taxon>
        <taxon>Magnoliopsida</taxon>
        <taxon>eudicotyledons</taxon>
        <taxon>Gunneridae</taxon>
        <taxon>Pentapetalae</taxon>
        <taxon>asterids</taxon>
        <taxon>Ericales</taxon>
        <taxon>Ericaceae</taxon>
        <taxon>Ericoideae</taxon>
        <taxon>Rhodoreae</taxon>
        <taxon>Rhododendron</taxon>
    </lineage>
</organism>
<reference evidence="2" key="1">
    <citation type="submission" date="2020-08" db="EMBL/GenBank/DDBJ databases">
        <title>Plant Genome Project.</title>
        <authorList>
            <person name="Zhang R.-G."/>
        </authorList>
    </citation>
    <scope>NUCLEOTIDE SEQUENCE</scope>
    <source>
        <strain evidence="2">WSP0</strain>
        <tissue evidence="2">Leaf</tissue>
    </source>
</reference>
<proteinExistence type="predicted"/>
<evidence type="ECO:0000313" key="2">
    <source>
        <dbReference type="EMBL" id="KAG5561525.1"/>
    </source>
</evidence>